<keyword evidence="1" id="KW-0456">Lyase</keyword>
<gene>
    <name evidence="1" type="primary">phnH</name>
    <name evidence="1" type="ORF">KUL25_12120</name>
</gene>
<evidence type="ECO:0000313" key="1">
    <source>
        <dbReference type="EMBL" id="QXL86225.1"/>
    </source>
</evidence>
<dbReference type="Proteomes" id="UP000693972">
    <property type="component" value="Unassembled WGS sequence"/>
</dbReference>
<dbReference type="SUPFAM" id="SSF159709">
    <property type="entry name" value="PhnH-like"/>
    <property type="match status" value="1"/>
</dbReference>
<accession>A0A975YEF1</accession>
<keyword evidence="2" id="KW-1185">Reference proteome</keyword>
<dbReference type="PIRSF" id="PIRSF020680">
    <property type="entry name" value="PhnH"/>
    <property type="match status" value="1"/>
</dbReference>
<dbReference type="Gene3D" id="3.40.50.11310">
    <property type="entry name" value="Bacterial phosphonate metabolism protein PhnH"/>
    <property type="match status" value="1"/>
</dbReference>
<dbReference type="GO" id="GO:0016829">
    <property type="term" value="F:lyase activity"/>
    <property type="evidence" value="ECO:0007669"/>
    <property type="project" value="UniProtKB-KW"/>
</dbReference>
<proteinExistence type="predicted"/>
<reference evidence="1 2" key="1">
    <citation type="submission" date="2021-07" db="EMBL/GenBank/DDBJ databases">
        <title>Karlodiniumbacter phycospheric gen. nov., sp. nov., a phycosphere bacterium isolated from karlodinium veneficum.</title>
        <authorList>
            <person name="Peng Y."/>
            <person name="Jiang L."/>
            <person name="Lee J."/>
        </authorList>
    </citation>
    <scope>NUCLEOTIDE SEQUENCE</scope>
    <source>
        <strain evidence="1 2">N5</strain>
    </source>
</reference>
<evidence type="ECO:0000313" key="2">
    <source>
        <dbReference type="Proteomes" id="UP000693972"/>
    </source>
</evidence>
<dbReference type="EMBL" id="CP078073">
    <property type="protein sequence ID" value="QXL86225.1"/>
    <property type="molecule type" value="Genomic_DNA"/>
</dbReference>
<organism evidence="1">
    <name type="scientific">Gymnodinialimonas phycosphaerae</name>
    <dbReference type="NCBI Taxonomy" id="2841589"/>
    <lineage>
        <taxon>Bacteria</taxon>
        <taxon>Pseudomonadati</taxon>
        <taxon>Pseudomonadota</taxon>
        <taxon>Alphaproteobacteria</taxon>
        <taxon>Rhodobacterales</taxon>
        <taxon>Paracoccaceae</taxon>
        <taxon>Gymnodinialimonas</taxon>
    </lineage>
</organism>
<dbReference type="InterPro" id="IPR038058">
    <property type="entry name" value="PhnH-like_sp"/>
</dbReference>
<name>A0A975YEF1_9RHOB</name>
<dbReference type="Pfam" id="PF05845">
    <property type="entry name" value="PhnH"/>
    <property type="match status" value="1"/>
</dbReference>
<dbReference type="GO" id="GO:0019634">
    <property type="term" value="P:organic phosphonate metabolic process"/>
    <property type="evidence" value="ECO:0007669"/>
    <property type="project" value="InterPro"/>
</dbReference>
<dbReference type="EMBL" id="JAIMBW010000001">
    <property type="protein sequence ID" value="MBY4893509.1"/>
    <property type="molecule type" value="Genomic_DNA"/>
</dbReference>
<dbReference type="RefSeq" id="WP_257893184.1">
    <property type="nucleotide sequence ID" value="NZ_JAIMBW010000001.1"/>
</dbReference>
<dbReference type="NCBIfam" id="TIGR03292">
    <property type="entry name" value="PhnH_redo"/>
    <property type="match status" value="1"/>
</dbReference>
<sequence length="189" mass="19393">MQNAVLDGGLADPARDAAHAFRAALDALSRPGSIRQIAGATAPAPCSAAAATLIVTLCDPTTPLYVAPSHDTEALRDWITFQTGAPFVAAKDAVFAIGTWGALAPLGAYSVGTPAYPDRAATLIVEVPTLEAEGAVLTGPGIESTARLNLAEVAAFQTNRAQFPLGLDFFFTCGARVAGLPRSTRVTEG</sequence>
<dbReference type="AlphaFoldDB" id="A0A975YEF1"/>
<dbReference type="InterPro" id="IPR008772">
    <property type="entry name" value="Phosphonate_metab_PhnH"/>
</dbReference>
<protein>
    <submittedName>
        <fullName evidence="1">Phosphonate C-P lyase system protein PhnH</fullName>
    </submittedName>
</protein>